<dbReference type="EMBL" id="UYRR01030975">
    <property type="protein sequence ID" value="VDK41991.1"/>
    <property type="molecule type" value="Genomic_DNA"/>
</dbReference>
<dbReference type="Proteomes" id="UP000267096">
    <property type="component" value="Unassembled WGS sequence"/>
</dbReference>
<accession>A0A0M3JR28</accession>
<organism evidence="3">
    <name type="scientific">Anisakis simplex</name>
    <name type="common">Herring worm</name>
    <dbReference type="NCBI Taxonomy" id="6269"/>
    <lineage>
        <taxon>Eukaryota</taxon>
        <taxon>Metazoa</taxon>
        <taxon>Ecdysozoa</taxon>
        <taxon>Nematoda</taxon>
        <taxon>Chromadorea</taxon>
        <taxon>Rhabditida</taxon>
        <taxon>Spirurina</taxon>
        <taxon>Ascaridomorpha</taxon>
        <taxon>Ascaridoidea</taxon>
        <taxon>Anisakidae</taxon>
        <taxon>Anisakis</taxon>
        <taxon>Anisakis simplex complex</taxon>
    </lineage>
</organism>
<name>A0A0M3JR28_ANISI</name>
<evidence type="ECO:0000313" key="2">
    <source>
        <dbReference type="Proteomes" id="UP000267096"/>
    </source>
</evidence>
<proteinExistence type="predicted"/>
<evidence type="ECO:0000313" key="1">
    <source>
        <dbReference type="EMBL" id="VDK41991.1"/>
    </source>
</evidence>
<dbReference type="OrthoDB" id="10507183at2759"/>
<reference evidence="1 2" key="2">
    <citation type="submission" date="2018-11" db="EMBL/GenBank/DDBJ databases">
        <authorList>
            <consortium name="Pathogen Informatics"/>
        </authorList>
    </citation>
    <scope>NUCLEOTIDE SEQUENCE [LARGE SCALE GENOMIC DNA]</scope>
</reference>
<dbReference type="WBParaSite" id="ASIM_0001016301-mRNA-1">
    <property type="protein sequence ID" value="ASIM_0001016301-mRNA-1"/>
    <property type="gene ID" value="ASIM_0001016301"/>
</dbReference>
<gene>
    <name evidence="1" type="ORF">ASIM_LOCUS9894</name>
</gene>
<keyword evidence="2" id="KW-1185">Reference proteome</keyword>
<sequence length="118" mass="13004">MCDEQGRDSDEVDGLVMIARRSASETDDADVVHTPSSDLITFEVDDSVKQQQFEGMSAEDVSLSETKTAMVSDATAATTDAVQAQTSLSDNVIRTRVIKRLGPEDRYLIEFIPRETVF</sequence>
<dbReference type="AlphaFoldDB" id="A0A0M3JR28"/>
<reference evidence="3" key="1">
    <citation type="submission" date="2017-02" db="UniProtKB">
        <authorList>
            <consortium name="WormBaseParasite"/>
        </authorList>
    </citation>
    <scope>IDENTIFICATION</scope>
</reference>
<protein>
    <submittedName>
        <fullName evidence="3">Chromo domain-containing protein</fullName>
    </submittedName>
</protein>
<evidence type="ECO:0000313" key="3">
    <source>
        <dbReference type="WBParaSite" id="ASIM_0001016301-mRNA-1"/>
    </source>
</evidence>